<proteinExistence type="predicted"/>
<dbReference type="OrthoDB" id="9789109at2"/>
<dbReference type="Pfam" id="PF04343">
    <property type="entry name" value="DUF488"/>
    <property type="match status" value="2"/>
</dbReference>
<sequence length="155" mass="18355">MSEKLIYTAGTSNRSVEEFIDILKTYNIKTVIDVRSFPASKRFPHFSKDSLDEILKKEGFEYIYLGRELGGFRKGGYEAYMKTEEFKKGIEKLEEIARSSLSLFFCAEKLFFRCHRRFISEMLSERGWKVLHIVEKDRVFEHKQSIIHQKSFDFA</sequence>
<organism evidence="1 2">
    <name type="scientific">Thermodesulfovibrio aggregans</name>
    <dbReference type="NCBI Taxonomy" id="86166"/>
    <lineage>
        <taxon>Bacteria</taxon>
        <taxon>Pseudomonadati</taxon>
        <taxon>Nitrospirota</taxon>
        <taxon>Thermodesulfovibrionia</taxon>
        <taxon>Thermodesulfovibrionales</taxon>
        <taxon>Thermodesulfovibrionaceae</taxon>
        <taxon>Thermodesulfovibrio</taxon>
    </lineage>
</organism>
<dbReference type="PANTHER" id="PTHR39337:SF1">
    <property type="entry name" value="BLR5642 PROTEIN"/>
    <property type="match status" value="1"/>
</dbReference>
<evidence type="ECO:0000313" key="2">
    <source>
        <dbReference type="Proteomes" id="UP000054976"/>
    </source>
</evidence>
<dbReference type="InterPro" id="IPR014519">
    <property type="entry name" value="UCP024492"/>
</dbReference>
<dbReference type="AlphaFoldDB" id="A0A0U9HR03"/>
<name>A0A0U9HR03_9BACT</name>
<accession>A0A0U9HR03</accession>
<keyword evidence="2" id="KW-1185">Reference proteome</keyword>
<dbReference type="PIRSF" id="PIRSF024492">
    <property type="entry name" value="UCP024492"/>
    <property type="match status" value="1"/>
</dbReference>
<dbReference type="RefSeq" id="WP_059176911.1">
    <property type="nucleotide sequence ID" value="NZ_BCNO01000002.1"/>
</dbReference>
<gene>
    <name evidence="1" type="ORF">TAGGR_2372</name>
</gene>
<dbReference type="EMBL" id="BCNO01000002">
    <property type="protein sequence ID" value="GAQ95479.1"/>
    <property type="molecule type" value="Genomic_DNA"/>
</dbReference>
<dbReference type="PANTHER" id="PTHR39337">
    <property type="entry name" value="BLR5642 PROTEIN"/>
    <property type="match status" value="1"/>
</dbReference>
<dbReference type="InterPro" id="IPR007438">
    <property type="entry name" value="DUF488"/>
</dbReference>
<dbReference type="Proteomes" id="UP000054976">
    <property type="component" value="Unassembled WGS sequence"/>
</dbReference>
<dbReference type="STRING" id="86166.TAGGR_2372"/>
<comment type="caution">
    <text evidence="1">The sequence shown here is derived from an EMBL/GenBank/DDBJ whole genome shotgun (WGS) entry which is preliminary data.</text>
</comment>
<evidence type="ECO:0008006" key="3">
    <source>
        <dbReference type="Google" id="ProtNLM"/>
    </source>
</evidence>
<reference evidence="2" key="1">
    <citation type="submission" date="2016-01" db="EMBL/GenBank/DDBJ databases">
        <title>Draft genome sequence of Thermodesulfovibrio aggregans strain TGE-P1.</title>
        <authorList>
            <person name="Sekiguchi Y."/>
            <person name="Ohashi A."/>
            <person name="Matsuura N."/>
            <person name="Tourlousse M.D."/>
        </authorList>
    </citation>
    <scope>NUCLEOTIDE SEQUENCE [LARGE SCALE GENOMIC DNA]</scope>
    <source>
        <strain evidence="2">TGE-P1</strain>
    </source>
</reference>
<evidence type="ECO:0000313" key="1">
    <source>
        <dbReference type="EMBL" id="GAQ95479.1"/>
    </source>
</evidence>
<protein>
    <recommendedName>
        <fullName evidence="3">DUF488 domain-containing protein</fullName>
    </recommendedName>
</protein>